<dbReference type="RefSeq" id="WP_267992106.1">
    <property type="nucleotide sequence ID" value="NZ_JAPQFC010000633.1"/>
</dbReference>
<protein>
    <submittedName>
        <fullName evidence="2">Uncharacterized protein</fullName>
    </submittedName>
</protein>
<name>A0A9Q4H7X1_ACTPL</name>
<comment type="caution">
    <text evidence="2">The sequence shown here is derived from an EMBL/GenBank/DDBJ whole genome shotgun (WGS) entry which is preliminary data.</text>
</comment>
<keyword evidence="1" id="KW-1133">Transmembrane helix</keyword>
<feature type="non-terminal residue" evidence="2">
    <location>
        <position position="1"/>
    </location>
</feature>
<accession>A0A9Q4H7X1</accession>
<evidence type="ECO:0000313" key="2">
    <source>
        <dbReference type="EMBL" id="MCY6524909.1"/>
    </source>
</evidence>
<dbReference type="Proteomes" id="UP001077788">
    <property type="component" value="Unassembled WGS sequence"/>
</dbReference>
<proteinExistence type="predicted"/>
<feature type="transmembrane region" description="Helical" evidence="1">
    <location>
        <begin position="29"/>
        <end position="51"/>
    </location>
</feature>
<feature type="non-terminal residue" evidence="2">
    <location>
        <position position="80"/>
    </location>
</feature>
<dbReference type="AlphaFoldDB" id="A0A9Q4H7X1"/>
<reference evidence="2" key="1">
    <citation type="journal article" date="2021" name="Vet Sci">
        <title>O-Serogroups and Pathovirotypes of Escherichia coli Isolated from Post-Weaning Piglets Showing Diarrhoea and/or Oedema in South Korea.</title>
        <authorList>
            <person name="Byun J.W."/>
            <person name="Moon B.Y."/>
            <person name="Do K.H."/>
            <person name="Lee K."/>
            <person name="Lee H.Y."/>
            <person name="Kim W.I."/>
            <person name="So B."/>
            <person name="Lee W.K."/>
        </authorList>
    </citation>
    <scope>NUCLEOTIDE SEQUENCE</scope>
    <source>
        <strain evidence="2">84/14</strain>
    </source>
</reference>
<organism evidence="2 3">
    <name type="scientific">Actinobacillus pleuropneumoniae</name>
    <name type="common">Haemophilus pleuropneumoniae</name>
    <dbReference type="NCBI Taxonomy" id="715"/>
    <lineage>
        <taxon>Bacteria</taxon>
        <taxon>Pseudomonadati</taxon>
        <taxon>Pseudomonadota</taxon>
        <taxon>Gammaproteobacteria</taxon>
        <taxon>Pasteurellales</taxon>
        <taxon>Pasteurellaceae</taxon>
        <taxon>Actinobacillus</taxon>
    </lineage>
</organism>
<keyword evidence="1" id="KW-0812">Transmembrane</keyword>
<gene>
    <name evidence="2" type="ORF">OYG11_11925</name>
</gene>
<sequence length="80" mass="9114">YKVVVDQVLGNLFIDQTHHRLVDQVQDKFGTVGIVVVGIVAATVVDTMVIVHEYKFDQVVDKLDQYKSESSQLMVNWHEV</sequence>
<keyword evidence="1" id="KW-0472">Membrane</keyword>
<reference evidence="2" key="2">
    <citation type="submission" date="2022-12" db="EMBL/GenBank/DDBJ databases">
        <authorList>
            <person name="Kardos G."/>
            <person name="Sarkozi R."/>
            <person name="Laczko L."/>
            <person name="Marton S."/>
            <person name="Makrai L."/>
            <person name="Banyai K."/>
            <person name="Fodor L."/>
        </authorList>
    </citation>
    <scope>NUCLEOTIDE SEQUENCE</scope>
    <source>
        <strain evidence="2">84/14</strain>
    </source>
</reference>
<evidence type="ECO:0000256" key="1">
    <source>
        <dbReference type="SAM" id="Phobius"/>
    </source>
</evidence>
<dbReference type="EMBL" id="JAPQFC010000633">
    <property type="protein sequence ID" value="MCY6524909.1"/>
    <property type="molecule type" value="Genomic_DNA"/>
</dbReference>
<evidence type="ECO:0000313" key="3">
    <source>
        <dbReference type="Proteomes" id="UP001077788"/>
    </source>
</evidence>